<comment type="caution">
    <text evidence="2">The sequence shown here is derived from an EMBL/GenBank/DDBJ whole genome shotgun (WGS) entry which is preliminary data.</text>
</comment>
<evidence type="ECO:0000313" key="2">
    <source>
        <dbReference type="EMBL" id="TNN32533.1"/>
    </source>
</evidence>
<evidence type="ECO:0000256" key="1">
    <source>
        <dbReference type="SAM" id="MobiDB-lite"/>
    </source>
</evidence>
<sequence length="98" mass="10620">MRHQVAECGIGLGPQFPEASSPRLLVSSLPGPAAIQPSMRRPHPLSRSHWSPDIPSHTHTCDLSPLDLTCPAVLYLLPVPVCFCFLPLRIFPAFAASP</sequence>
<evidence type="ECO:0000313" key="3">
    <source>
        <dbReference type="Proteomes" id="UP000314294"/>
    </source>
</evidence>
<protein>
    <submittedName>
        <fullName evidence="2">Uncharacterized protein</fullName>
    </submittedName>
</protein>
<feature type="region of interest" description="Disordered" evidence="1">
    <location>
        <begin position="30"/>
        <end position="49"/>
    </location>
</feature>
<dbReference type="Proteomes" id="UP000314294">
    <property type="component" value="Unassembled WGS sequence"/>
</dbReference>
<gene>
    <name evidence="2" type="ORF">EYF80_057305</name>
</gene>
<dbReference type="AlphaFoldDB" id="A0A4Z2EUT1"/>
<name>A0A4Z2EUT1_9TELE</name>
<reference evidence="2 3" key="1">
    <citation type="submission" date="2019-03" db="EMBL/GenBank/DDBJ databases">
        <title>First draft genome of Liparis tanakae, snailfish: a comprehensive survey of snailfish specific genes.</title>
        <authorList>
            <person name="Kim W."/>
            <person name="Song I."/>
            <person name="Jeong J.-H."/>
            <person name="Kim D."/>
            <person name="Kim S."/>
            <person name="Ryu S."/>
            <person name="Song J.Y."/>
            <person name="Lee S.K."/>
        </authorList>
    </citation>
    <scope>NUCLEOTIDE SEQUENCE [LARGE SCALE GENOMIC DNA]</scope>
    <source>
        <tissue evidence="2">Muscle</tissue>
    </source>
</reference>
<dbReference type="EMBL" id="SRLO01002636">
    <property type="protein sequence ID" value="TNN32533.1"/>
    <property type="molecule type" value="Genomic_DNA"/>
</dbReference>
<proteinExistence type="predicted"/>
<organism evidence="2 3">
    <name type="scientific">Liparis tanakae</name>
    <name type="common">Tanaka's snailfish</name>
    <dbReference type="NCBI Taxonomy" id="230148"/>
    <lineage>
        <taxon>Eukaryota</taxon>
        <taxon>Metazoa</taxon>
        <taxon>Chordata</taxon>
        <taxon>Craniata</taxon>
        <taxon>Vertebrata</taxon>
        <taxon>Euteleostomi</taxon>
        <taxon>Actinopterygii</taxon>
        <taxon>Neopterygii</taxon>
        <taxon>Teleostei</taxon>
        <taxon>Neoteleostei</taxon>
        <taxon>Acanthomorphata</taxon>
        <taxon>Eupercaria</taxon>
        <taxon>Perciformes</taxon>
        <taxon>Cottioidei</taxon>
        <taxon>Cottales</taxon>
        <taxon>Liparidae</taxon>
        <taxon>Liparis</taxon>
    </lineage>
</organism>
<accession>A0A4Z2EUT1</accession>
<keyword evidence="3" id="KW-1185">Reference proteome</keyword>